<sequence length="266" mass="30459">MLERMYDLIRFHLYSMISHYFENQVYTVRCGLLKGLKRKGGLGFIPIMKMTEEEKFLANLKLEGQTVFDVGAFTGLFTMFFARAVGKNGKVIAFEPNPSLCFRIKENLLLNKFDNVKIMQLALGREKKKEVLAFPSMIPGVGSIEEHEKARILKQRSARTIEVDVDTIDNLIAAEKVPAPDFIKIDVQGAELDVLIGASNTIKRCKPKLLIEVHSIPYINWKNKNLQRIVDFLTEKGYSLYHVESEKKINSDTIHTIKADEHLYCF</sequence>
<gene>
    <name evidence="2" type="ORF">ENT72_06400</name>
</gene>
<dbReference type="InterPro" id="IPR029063">
    <property type="entry name" value="SAM-dependent_MTases_sf"/>
</dbReference>
<dbReference type="EMBL" id="DSZT01000203">
    <property type="protein sequence ID" value="HGU42525.1"/>
    <property type="molecule type" value="Genomic_DNA"/>
</dbReference>
<keyword evidence="2" id="KW-0489">Methyltransferase</keyword>
<dbReference type="PANTHER" id="PTHR34203:SF15">
    <property type="entry name" value="SLL1173 PROTEIN"/>
    <property type="match status" value="1"/>
</dbReference>
<accession>A0A7C4VWC4</accession>
<dbReference type="InterPro" id="IPR052514">
    <property type="entry name" value="SAM-dependent_MTase"/>
</dbReference>
<dbReference type="Gene3D" id="3.40.50.150">
    <property type="entry name" value="Vaccinia Virus protein VP39"/>
    <property type="match status" value="1"/>
</dbReference>
<dbReference type="GO" id="GO:0032259">
    <property type="term" value="P:methylation"/>
    <property type="evidence" value="ECO:0007669"/>
    <property type="project" value="UniProtKB-KW"/>
</dbReference>
<dbReference type="NCBIfam" id="TIGR01444">
    <property type="entry name" value="fkbM_fam"/>
    <property type="match status" value="1"/>
</dbReference>
<feature type="domain" description="Methyltransferase FkbM" evidence="1">
    <location>
        <begin position="69"/>
        <end position="240"/>
    </location>
</feature>
<dbReference type="CDD" id="cd02440">
    <property type="entry name" value="AdoMet_MTases"/>
    <property type="match status" value="1"/>
</dbReference>
<dbReference type="SUPFAM" id="SSF53335">
    <property type="entry name" value="S-adenosyl-L-methionine-dependent methyltransferases"/>
    <property type="match status" value="1"/>
</dbReference>
<dbReference type="InterPro" id="IPR006342">
    <property type="entry name" value="FkbM_mtfrase"/>
</dbReference>
<evidence type="ECO:0000259" key="1">
    <source>
        <dbReference type="Pfam" id="PF05050"/>
    </source>
</evidence>
<name>A0A7C4VWC4_FERPE</name>
<organism evidence="2">
    <name type="scientific">Fervidobacterium pennivorans</name>
    <dbReference type="NCBI Taxonomy" id="93466"/>
    <lineage>
        <taxon>Bacteria</taxon>
        <taxon>Thermotogati</taxon>
        <taxon>Thermotogota</taxon>
        <taxon>Thermotogae</taxon>
        <taxon>Thermotogales</taxon>
        <taxon>Fervidobacteriaceae</taxon>
        <taxon>Fervidobacterium</taxon>
    </lineage>
</organism>
<keyword evidence="2" id="KW-0808">Transferase</keyword>
<dbReference type="Pfam" id="PF05050">
    <property type="entry name" value="Methyltransf_21"/>
    <property type="match status" value="1"/>
</dbReference>
<evidence type="ECO:0000313" key="2">
    <source>
        <dbReference type="EMBL" id="HGU42525.1"/>
    </source>
</evidence>
<dbReference type="PANTHER" id="PTHR34203">
    <property type="entry name" value="METHYLTRANSFERASE, FKBM FAMILY PROTEIN"/>
    <property type="match status" value="1"/>
</dbReference>
<protein>
    <submittedName>
        <fullName evidence="2">FkbM family methyltransferase</fullName>
    </submittedName>
</protein>
<dbReference type="GO" id="GO:0008168">
    <property type="term" value="F:methyltransferase activity"/>
    <property type="evidence" value="ECO:0007669"/>
    <property type="project" value="UniProtKB-KW"/>
</dbReference>
<dbReference type="AlphaFoldDB" id="A0A7C4VWC4"/>
<proteinExistence type="predicted"/>
<reference evidence="2" key="1">
    <citation type="journal article" date="2020" name="mSystems">
        <title>Genome- and Community-Level Interaction Insights into Carbon Utilization and Element Cycling Functions of Hydrothermarchaeota in Hydrothermal Sediment.</title>
        <authorList>
            <person name="Zhou Z."/>
            <person name="Liu Y."/>
            <person name="Xu W."/>
            <person name="Pan J."/>
            <person name="Luo Z.H."/>
            <person name="Li M."/>
        </authorList>
    </citation>
    <scope>NUCLEOTIDE SEQUENCE [LARGE SCALE GENOMIC DNA]</scope>
    <source>
        <strain evidence="2">SpSt-604</strain>
    </source>
</reference>
<comment type="caution">
    <text evidence="2">The sequence shown here is derived from an EMBL/GenBank/DDBJ whole genome shotgun (WGS) entry which is preliminary data.</text>
</comment>